<dbReference type="AlphaFoldDB" id="A0A1B7JXP4"/>
<dbReference type="EMBL" id="LXEW01000022">
    <property type="protein sequence ID" value="OAT52662.1"/>
    <property type="molecule type" value="Genomic_DNA"/>
</dbReference>
<gene>
    <name evidence="1" type="ORF">M998_1524</name>
</gene>
<comment type="caution">
    <text evidence="1">The sequence shown here is derived from an EMBL/GenBank/DDBJ whole genome shotgun (WGS) entry which is preliminary data.</text>
</comment>
<name>A0A1B7JXP4_9GAMM</name>
<dbReference type="OrthoDB" id="6458817at2"/>
<dbReference type="RefSeq" id="WP_068908253.1">
    <property type="nucleotide sequence ID" value="NZ_LXEW01000022.1"/>
</dbReference>
<evidence type="ECO:0008006" key="3">
    <source>
        <dbReference type="Google" id="ProtNLM"/>
    </source>
</evidence>
<accession>A0A1B7JXP4</accession>
<dbReference type="Proteomes" id="UP000078224">
    <property type="component" value="Unassembled WGS sequence"/>
</dbReference>
<keyword evidence="2" id="KW-1185">Reference proteome</keyword>
<sequence>MNIDIDSFALYIGVKAEYLAMLYRATCELEGLPLPKRNRHGKVKMSEVLIFKQHFEDKTKNINENKTLS</sequence>
<protein>
    <recommendedName>
        <fullName evidence="3">DNA-binding protein</fullName>
    </recommendedName>
</protein>
<reference evidence="1 2" key="1">
    <citation type="submission" date="2016-04" db="EMBL/GenBank/DDBJ databases">
        <title>ATOL: Assembling a taxonomically balanced genome-scale reconstruction of the evolutionary history of the Enterobacteriaceae.</title>
        <authorList>
            <person name="Plunkett G.III."/>
            <person name="Neeno-Eckwall E.C."/>
            <person name="Glasner J.D."/>
            <person name="Perna N.T."/>
        </authorList>
    </citation>
    <scope>NUCLEOTIDE SEQUENCE [LARGE SCALE GENOMIC DNA]</scope>
    <source>
        <strain evidence="1 2">ATCC 35613</strain>
    </source>
</reference>
<proteinExistence type="predicted"/>
<dbReference type="PATRIC" id="fig|1354272.4.peg.1548"/>
<organism evidence="1 2">
    <name type="scientific">Providencia heimbachae ATCC 35613</name>
    <dbReference type="NCBI Taxonomy" id="1354272"/>
    <lineage>
        <taxon>Bacteria</taxon>
        <taxon>Pseudomonadati</taxon>
        <taxon>Pseudomonadota</taxon>
        <taxon>Gammaproteobacteria</taxon>
        <taxon>Enterobacterales</taxon>
        <taxon>Morganellaceae</taxon>
        <taxon>Providencia</taxon>
    </lineage>
</organism>
<evidence type="ECO:0000313" key="2">
    <source>
        <dbReference type="Proteomes" id="UP000078224"/>
    </source>
</evidence>
<evidence type="ECO:0000313" key="1">
    <source>
        <dbReference type="EMBL" id="OAT52662.1"/>
    </source>
</evidence>